<evidence type="ECO:0000313" key="2">
    <source>
        <dbReference type="Proteomes" id="UP000700212"/>
    </source>
</evidence>
<evidence type="ECO:0000313" key="1">
    <source>
        <dbReference type="EMBL" id="HJH10268.1"/>
    </source>
</evidence>
<reference evidence="1" key="2">
    <citation type="submission" date="2021-09" db="EMBL/GenBank/DDBJ databases">
        <authorList>
            <person name="Gilroy R."/>
        </authorList>
    </citation>
    <scope>NUCLEOTIDE SEQUENCE</scope>
    <source>
        <strain evidence="1">CHK160-4876</strain>
    </source>
</reference>
<sequence>MRIPWLLIGATDPSRKMFLGDFIESDKKVDVKIEAIHIGIYFEGQAPPKTLTPYRWEEWDLPTSQERLKASYPIVKELFSEYK</sequence>
<name>A0A921NAV5_9BACL</name>
<dbReference type="AlphaFoldDB" id="A0A921NAV5"/>
<reference evidence="1" key="1">
    <citation type="journal article" date="2021" name="PeerJ">
        <title>Extensive microbial diversity within the chicken gut microbiome revealed by metagenomics and culture.</title>
        <authorList>
            <person name="Gilroy R."/>
            <person name="Ravi A."/>
            <person name="Getino M."/>
            <person name="Pursley I."/>
            <person name="Horton D.L."/>
            <person name="Alikhan N.F."/>
            <person name="Baker D."/>
            <person name="Gharbi K."/>
            <person name="Hall N."/>
            <person name="Watson M."/>
            <person name="Adriaenssens E.M."/>
            <person name="Foster-Nyarko E."/>
            <person name="Jarju S."/>
            <person name="Secka A."/>
            <person name="Antonio M."/>
            <person name="Oren A."/>
            <person name="Chaudhuri R.R."/>
            <person name="La Ragione R."/>
            <person name="Hildebrand F."/>
            <person name="Pallen M.J."/>
        </authorList>
    </citation>
    <scope>NUCLEOTIDE SEQUENCE</scope>
    <source>
        <strain evidence="1">CHK160-4876</strain>
    </source>
</reference>
<gene>
    <name evidence="1" type="ORF">K8V30_01010</name>
</gene>
<accession>A0A921NAV5</accession>
<protein>
    <submittedName>
        <fullName evidence="1">Uncharacterized protein</fullName>
    </submittedName>
</protein>
<dbReference type="Proteomes" id="UP000700212">
    <property type="component" value="Unassembled WGS sequence"/>
</dbReference>
<organism evidence="1 2">
    <name type="scientific">Metalysinibacillus jejuensis</name>
    <dbReference type="NCBI Taxonomy" id="914327"/>
    <lineage>
        <taxon>Bacteria</taxon>
        <taxon>Bacillati</taxon>
        <taxon>Bacillota</taxon>
        <taxon>Bacilli</taxon>
        <taxon>Bacillales</taxon>
        <taxon>Caryophanaceae</taxon>
        <taxon>Metalysinibacillus</taxon>
    </lineage>
</organism>
<dbReference type="EMBL" id="DYTV01000011">
    <property type="protein sequence ID" value="HJH10268.1"/>
    <property type="molecule type" value="Genomic_DNA"/>
</dbReference>
<comment type="caution">
    <text evidence="1">The sequence shown here is derived from an EMBL/GenBank/DDBJ whole genome shotgun (WGS) entry which is preliminary data.</text>
</comment>
<proteinExistence type="predicted"/>